<evidence type="ECO:0000256" key="1">
    <source>
        <dbReference type="SAM" id="MobiDB-lite"/>
    </source>
</evidence>
<dbReference type="AlphaFoldDB" id="A0A438M3A9"/>
<proteinExistence type="predicted"/>
<comment type="caution">
    <text evidence="2">The sequence shown here is derived from an EMBL/GenBank/DDBJ whole genome shotgun (WGS) entry which is preliminary data.</text>
</comment>
<dbReference type="EMBL" id="SAUN01000001">
    <property type="protein sequence ID" value="RVX40141.1"/>
    <property type="molecule type" value="Genomic_DNA"/>
</dbReference>
<dbReference type="Proteomes" id="UP000284824">
    <property type="component" value="Unassembled WGS sequence"/>
</dbReference>
<gene>
    <name evidence="2" type="ORF">EDD27_2535</name>
</gene>
<reference evidence="2 3" key="1">
    <citation type="submission" date="2019-01" db="EMBL/GenBank/DDBJ databases">
        <title>Sequencing the genomes of 1000 actinobacteria strains.</title>
        <authorList>
            <person name="Klenk H.-P."/>
        </authorList>
    </citation>
    <scope>NUCLEOTIDE SEQUENCE [LARGE SCALE GENOMIC DNA]</scope>
    <source>
        <strain evidence="2 3">DSM 43925</strain>
    </source>
</reference>
<protein>
    <submittedName>
        <fullName evidence="2">Uncharacterized protein</fullName>
    </submittedName>
</protein>
<name>A0A438M3A9_9ACTN</name>
<feature type="compositionally biased region" description="Basic and acidic residues" evidence="1">
    <location>
        <begin position="24"/>
        <end position="33"/>
    </location>
</feature>
<organism evidence="2 3">
    <name type="scientific">Nonomuraea polychroma</name>
    <dbReference type="NCBI Taxonomy" id="46176"/>
    <lineage>
        <taxon>Bacteria</taxon>
        <taxon>Bacillati</taxon>
        <taxon>Actinomycetota</taxon>
        <taxon>Actinomycetes</taxon>
        <taxon>Streptosporangiales</taxon>
        <taxon>Streptosporangiaceae</taxon>
        <taxon>Nonomuraea</taxon>
    </lineage>
</organism>
<sequence>MNMHNDDERLDETADLPPLPPESVLRRGNEGKSRLPPPSDKLVFGLAVQPDAPPVLSEPLLNSDPAD</sequence>
<dbReference type="RefSeq" id="WP_241564955.1">
    <property type="nucleotide sequence ID" value="NZ_SAUN01000001.1"/>
</dbReference>
<accession>A0A438M3A9</accession>
<evidence type="ECO:0000313" key="2">
    <source>
        <dbReference type="EMBL" id="RVX40141.1"/>
    </source>
</evidence>
<evidence type="ECO:0000313" key="3">
    <source>
        <dbReference type="Proteomes" id="UP000284824"/>
    </source>
</evidence>
<keyword evidence="3" id="KW-1185">Reference proteome</keyword>
<feature type="region of interest" description="Disordered" evidence="1">
    <location>
        <begin position="1"/>
        <end position="45"/>
    </location>
</feature>